<dbReference type="InterPro" id="IPR029058">
    <property type="entry name" value="AB_hydrolase_fold"/>
</dbReference>
<dbReference type="Gene3D" id="3.40.50.1820">
    <property type="entry name" value="alpha/beta hydrolase"/>
    <property type="match status" value="1"/>
</dbReference>
<dbReference type="SUPFAM" id="SSF53474">
    <property type="entry name" value="alpha/beta-Hydrolases"/>
    <property type="match status" value="1"/>
</dbReference>
<feature type="domain" description="Alpha/beta hydrolase fold-3" evidence="2">
    <location>
        <begin position="69"/>
        <end position="258"/>
    </location>
</feature>
<accession>A0A101JKU9</accession>
<dbReference type="Pfam" id="PF07859">
    <property type="entry name" value="Abhydrolase_3"/>
    <property type="match status" value="1"/>
</dbReference>
<keyword evidence="4" id="KW-1185">Reference proteome</keyword>
<dbReference type="GO" id="GO:0016787">
    <property type="term" value="F:hydrolase activity"/>
    <property type="evidence" value="ECO:0007669"/>
    <property type="project" value="UniProtKB-KW"/>
</dbReference>
<dbReference type="InterPro" id="IPR013094">
    <property type="entry name" value="AB_hydrolase_3"/>
</dbReference>
<protein>
    <recommendedName>
        <fullName evidence="2">Alpha/beta hydrolase fold-3 domain-containing protein</fullName>
    </recommendedName>
</protein>
<gene>
    <name evidence="3" type="ORF">ADL15_31475</name>
</gene>
<name>A0A101JKU9_9ACTN</name>
<proteinExistence type="predicted"/>
<evidence type="ECO:0000313" key="3">
    <source>
        <dbReference type="EMBL" id="KUL28607.1"/>
    </source>
</evidence>
<dbReference type="AlphaFoldDB" id="A0A101JKU9"/>
<evidence type="ECO:0000256" key="1">
    <source>
        <dbReference type="ARBA" id="ARBA00022801"/>
    </source>
</evidence>
<evidence type="ECO:0000259" key="2">
    <source>
        <dbReference type="Pfam" id="PF07859"/>
    </source>
</evidence>
<keyword evidence="1" id="KW-0378">Hydrolase</keyword>
<evidence type="ECO:0000313" key="4">
    <source>
        <dbReference type="Proteomes" id="UP000053244"/>
    </source>
</evidence>
<dbReference type="Proteomes" id="UP000053244">
    <property type="component" value="Unassembled WGS sequence"/>
</dbReference>
<organism evidence="3 4">
    <name type="scientific">Actinoplanes awajinensis subsp. mycoplanecinus</name>
    <dbReference type="NCBI Taxonomy" id="135947"/>
    <lineage>
        <taxon>Bacteria</taxon>
        <taxon>Bacillati</taxon>
        <taxon>Actinomycetota</taxon>
        <taxon>Actinomycetes</taxon>
        <taxon>Micromonosporales</taxon>
        <taxon>Micromonosporaceae</taxon>
        <taxon>Actinoplanes</taxon>
    </lineage>
</organism>
<reference evidence="3 4" key="1">
    <citation type="submission" date="2015-10" db="EMBL/GenBank/DDBJ databases">
        <authorList>
            <person name="Gilbert D.G."/>
        </authorList>
    </citation>
    <scope>NUCLEOTIDE SEQUENCE [LARGE SCALE GENOMIC DNA]</scope>
    <source>
        <strain evidence="3 4">NRRL B-16712</strain>
    </source>
</reference>
<comment type="caution">
    <text evidence="3">The sequence shown here is derived from an EMBL/GenBank/DDBJ whole genome shotgun (WGS) entry which is preliminary data.</text>
</comment>
<dbReference type="InterPro" id="IPR050300">
    <property type="entry name" value="GDXG_lipolytic_enzyme"/>
</dbReference>
<dbReference type="EMBL" id="LLZH01000287">
    <property type="protein sequence ID" value="KUL28607.1"/>
    <property type="molecule type" value="Genomic_DNA"/>
</dbReference>
<sequence length="283" mass="30404">MHGVAAFTRLAYQRKFRTEEAGRAVLRRPKGRSAPPRALTRRFDVTVSDTHGFPVYEITSRDPGTRPVVVYLHGGAYTSEIVGQHWSLIAQIAARTGCDVHVPIYGLAPQHDGLTALDFTTKLVTALPGSCYLAGDSAGAGLALLTTQACPGQVAGLTLLAPWLDLSMSNPGIAAIEPHDPWLARPGLRPIADAWTGGLALTDPRLSPLHGDLSNLPPLQILVGTRDITLADCRTLRDRLPPGTPLTYHEQPGALHVYPLLPVPEAVPARRAILTHIRTTMST</sequence>
<dbReference type="PANTHER" id="PTHR48081">
    <property type="entry name" value="AB HYDROLASE SUPERFAMILY PROTEIN C4A8.06C"/>
    <property type="match status" value="1"/>
</dbReference>
<dbReference type="PANTHER" id="PTHR48081:SF8">
    <property type="entry name" value="ALPHA_BETA HYDROLASE FOLD-3 DOMAIN-CONTAINING PROTEIN-RELATED"/>
    <property type="match status" value="1"/>
</dbReference>